<keyword evidence="3" id="KW-1015">Disulfide bond</keyword>
<gene>
    <name evidence="7" type="ORF">UY3_14090</name>
</gene>
<evidence type="ECO:0000256" key="2">
    <source>
        <dbReference type="ARBA" id="ARBA00023128"/>
    </source>
</evidence>
<dbReference type="STRING" id="8469.M7BKR9"/>
<comment type="subcellular location">
    <subcellularLocation>
        <location evidence="1">Mitochondrion</location>
    </subcellularLocation>
</comment>
<dbReference type="PROSITE" id="PS51808">
    <property type="entry name" value="CHCH"/>
    <property type="match status" value="1"/>
</dbReference>
<reference evidence="8" key="1">
    <citation type="journal article" date="2013" name="Nat. Genet.">
        <title>The draft genomes of soft-shell turtle and green sea turtle yield insights into the development and evolution of the turtle-specific body plan.</title>
        <authorList>
            <person name="Wang Z."/>
            <person name="Pascual-Anaya J."/>
            <person name="Zadissa A."/>
            <person name="Li W."/>
            <person name="Niimura Y."/>
            <person name="Huang Z."/>
            <person name="Li C."/>
            <person name="White S."/>
            <person name="Xiong Z."/>
            <person name="Fang D."/>
            <person name="Wang B."/>
            <person name="Ming Y."/>
            <person name="Chen Y."/>
            <person name="Zheng Y."/>
            <person name="Kuraku S."/>
            <person name="Pignatelli M."/>
            <person name="Herrero J."/>
            <person name="Beal K."/>
            <person name="Nozawa M."/>
            <person name="Li Q."/>
            <person name="Wang J."/>
            <person name="Zhang H."/>
            <person name="Yu L."/>
            <person name="Shigenobu S."/>
            <person name="Wang J."/>
            <person name="Liu J."/>
            <person name="Flicek P."/>
            <person name="Searle S."/>
            <person name="Wang J."/>
            <person name="Kuratani S."/>
            <person name="Yin Y."/>
            <person name="Aken B."/>
            <person name="Zhang G."/>
            <person name="Irie N."/>
        </authorList>
    </citation>
    <scope>NUCLEOTIDE SEQUENCE [LARGE SCALE GENOMIC DNA]</scope>
</reference>
<feature type="region of interest" description="Disordered" evidence="6">
    <location>
        <begin position="96"/>
        <end position="126"/>
    </location>
</feature>
<dbReference type="CDD" id="cd00926">
    <property type="entry name" value="Cyt_c_Oxidase_VIb"/>
    <property type="match status" value="1"/>
</dbReference>
<evidence type="ECO:0000256" key="6">
    <source>
        <dbReference type="SAM" id="MobiDB-lite"/>
    </source>
</evidence>
<organism evidence="7 8">
    <name type="scientific">Chelonia mydas</name>
    <name type="common">Green sea-turtle</name>
    <name type="synonym">Chelonia agassizi</name>
    <dbReference type="NCBI Taxonomy" id="8469"/>
    <lineage>
        <taxon>Eukaryota</taxon>
        <taxon>Metazoa</taxon>
        <taxon>Chordata</taxon>
        <taxon>Craniata</taxon>
        <taxon>Vertebrata</taxon>
        <taxon>Euteleostomi</taxon>
        <taxon>Archelosauria</taxon>
        <taxon>Testudinata</taxon>
        <taxon>Testudines</taxon>
        <taxon>Cryptodira</taxon>
        <taxon>Durocryptodira</taxon>
        <taxon>Americhelydia</taxon>
        <taxon>Chelonioidea</taxon>
        <taxon>Cheloniidae</taxon>
        <taxon>Chelonia</taxon>
    </lineage>
</organism>
<feature type="region of interest" description="Disordered" evidence="6">
    <location>
        <begin position="1"/>
        <end position="82"/>
    </location>
</feature>
<protein>
    <recommendedName>
        <fullName evidence="4">Cytochrome c oxidase subunit 6B1</fullName>
    </recommendedName>
    <alternativeName>
        <fullName evidence="5">Cytochrome c oxidase subunit VIb isoform 1</fullName>
    </alternativeName>
</protein>
<keyword evidence="8" id="KW-1185">Reference proteome</keyword>
<sequence length="202" mass="22247">MAAAAPPERSQLSGGVGPSEVATAALSVDPSGQRSRNSSGLHRAERQGRRSRETVGESSKGKARSSSGSPSHKRPSKSPEAELWIFLRREKRVESKGKLKSALGSGMQSSNGAGGGEKGAPQGSRGYYRTAPFDPRFPNTNQTRNCYQNYLDYYRCLKTLGAKGKDIKPCQWYYRVYKSLCPISWVKHWDEQRDNGTFAGRI</sequence>
<dbReference type="Proteomes" id="UP000031443">
    <property type="component" value="Unassembled WGS sequence"/>
</dbReference>
<evidence type="ECO:0000256" key="3">
    <source>
        <dbReference type="ARBA" id="ARBA00023157"/>
    </source>
</evidence>
<proteinExistence type="predicted"/>
<dbReference type="InterPro" id="IPR036549">
    <property type="entry name" value="CX6/COA6-like_sf"/>
</dbReference>
<dbReference type="InterPro" id="IPR003213">
    <property type="entry name" value="Cyt_c_oxidase_su6B"/>
</dbReference>
<dbReference type="Gene3D" id="1.10.10.140">
    <property type="entry name" value="Cytochrome c oxidase, subunit VIb"/>
    <property type="match status" value="1"/>
</dbReference>
<keyword evidence="2" id="KW-0496">Mitochondrion</keyword>
<name>M7BKR9_CHEMY</name>
<accession>M7BKR9</accession>
<evidence type="ECO:0000256" key="5">
    <source>
        <dbReference type="ARBA" id="ARBA00042114"/>
    </source>
</evidence>
<dbReference type="Pfam" id="PF02297">
    <property type="entry name" value="COX6B"/>
    <property type="match status" value="1"/>
</dbReference>
<dbReference type="GO" id="GO:0005739">
    <property type="term" value="C:mitochondrion"/>
    <property type="evidence" value="ECO:0007669"/>
    <property type="project" value="UniProtKB-SubCell"/>
</dbReference>
<dbReference type="InterPro" id="IPR048280">
    <property type="entry name" value="COX6B-like"/>
</dbReference>
<feature type="compositionally biased region" description="Polar residues" evidence="6">
    <location>
        <begin position="30"/>
        <end position="40"/>
    </location>
</feature>
<dbReference type="eggNOG" id="KOG3057">
    <property type="taxonomic scope" value="Eukaryota"/>
</dbReference>
<evidence type="ECO:0000313" key="8">
    <source>
        <dbReference type="Proteomes" id="UP000031443"/>
    </source>
</evidence>
<dbReference type="PANTHER" id="PTHR11387">
    <property type="entry name" value="CYTOCHROME C OXIDASE SUBUNIT 6B"/>
    <property type="match status" value="1"/>
</dbReference>
<dbReference type="EMBL" id="KB560678">
    <property type="protein sequence ID" value="EMP28792.1"/>
    <property type="molecule type" value="Genomic_DNA"/>
</dbReference>
<dbReference type="FunFam" id="1.10.10.140:FF:000001">
    <property type="entry name" value="Cytochrome c oxidase subunit 6B1"/>
    <property type="match status" value="1"/>
</dbReference>
<evidence type="ECO:0000313" key="7">
    <source>
        <dbReference type="EMBL" id="EMP28792.1"/>
    </source>
</evidence>
<dbReference type="GO" id="GO:0045277">
    <property type="term" value="C:respiratory chain complex IV"/>
    <property type="evidence" value="ECO:0007669"/>
    <property type="project" value="InterPro"/>
</dbReference>
<dbReference type="SUPFAM" id="SSF47694">
    <property type="entry name" value="Cytochrome c oxidase subunit h"/>
    <property type="match status" value="1"/>
</dbReference>
<evidence type="ECO:0000256" key="4">
    <source>
        <dbReference type="ARBA" id="ARBA00040060"/>
    </source>
</evidence>
<evidence type="ECO:0000256" key="1">
    <source>
        <dbReference type="ARBA" id="ARBA00004173"/>
    </source>
</evidence>
<dbReference type="AlphaFoldDB" id="M7BKR9"/>
<feature type="compositionally biased region" description="Basic and acidic residues" evidence="6">
    <location>
        <begin position="42"/>
        <end position="55"/>
    </location>
</feature>